<dbReference type="AlphaFoldDB" id="A0A6J4V317"/>
<dbReference type="EMBL" id="CADCWN010000108">
    <property type="protein sequence ID" value="CAA9565825.1"/>
    <property type="molecule type" value="Genomic_DNA"/>
</dbReference>
<proteinExistence type="predicted"/>
<organism evidence="1">
    <name type="scientific">uncultured Thermomicrobiales bacterium</name>
    <dbReference type="NCBI Taxonomy" id="1645740"/>
    <lineage>
        <taxon>Bacteria</taxon>
        <taxon>Pseudomonadati</taxon>
        <taxon>Thermomicrobiota</taxon>
        <taxon>Thermomicrobia</taxon>
        <taxon>Thermomicrobiales</taxon>
        <taxon>environmental samples</taxon>
    </lineage>
</organism>
<name>A0A6J4V317_9BACT</name>
<reference evidence="1" key="1">
    <citation type="submission" date="2020-02" db="EMBL/GenBank/DDBJ databases">
        <authorList>
            <person name="Meier V. D."/>
        </authorList>
    </citation>
    <scope>NUCLEOTIDE SEQUENCE</scope>
    <source>
        <strain evidence="1">AVDCRST_MAG18</strain>
    </source>
</reference>
<protein>
    <submittedName>
        <fullName evidence="1">Uncharacterized protein</fullName>
    </submittedName>
</protein>
<evidence type="ECO:0000313" key="1">
    <source>
        <dbReference type="EMBL" id="CAA9565825.1"/>
    </source>
</evidence>
<accession>A0A6J4V317</accession>
<gene>
    <name evidence="1" type="ORF">AVDCRST_MAG18-1473</name>
</gene>
<sequence length="50" mass="5696">MATIIEEVRRAGDGPIDPFRYGWRYRQSFGADGPLVIEQIPLTVEDLLHP</sequence>